<feature type="region of interest" description="Disordered" evidence="6">
    <location>
        <begin position="1"/>
        <end position="27"/>
    </location>
</feature>
<feature type="compositionally biased region" description="Basic and acidic residues" evidence="6">
    <location>
        <begin position="535"/>
        <end position="544"/>
    </location>
</feature>
<evidence type="ECO:0000313" key="8">
    <source>
        <dbReference type="EMBL" id="MBB5435902.1"/>
    </source>
</evidence>
<dbReference type="PANTHER" id="PTHR43289">
    <property type="entry name" value="MITOGEN-ACTIVATED PROTEIN KINASE KINASE KINASE 20-RELATED"/>
    <property type="match status" value="1"/>
</dbReference>
<evidence type="ECO:0000256" key="2">
    <source>
        <dbReference type="ARBA" id="ARBA00022741"/>
    </source>
</evidence>
<evidence type="ECO:0000256" key="1">
    <source>
        <dbReference type="ARBA" id="ARBA00022679"/>
    </source>
</evidence>
<dbReference type="SUPFAM" id="SSF56112">
    <property type="entry name" value="Protein kinase-like (PK-like)"/>
    <property type="match status" value="1"/>
</dbReference>
<dbReference type="PROSITE" id="PS50011">
    <property type="entry name" value="PROTEIN_KINASE_DOM"/>
    <property type="match status" value="1"/>
</dbReference>
<keyword evidence="9" id="KW-1185">Reference proteome</keyword>
<comment type="caution">
    <text evidence="8">The sequence shown here is derived from an EMBL/GenBank/DDBJ whole genome shotgun (WGS) entry which is preliminary data.</text>
</comment>
<protein>
    <recommendedName>
        <fullName evidence="7">Protein kinase domain-containing protein</fullName>
    </recommendedName>
</protein>
<evidence type="ECO:0000259" key="7">
    <source>
        <dbReference type="PROSITE" id="PS50011"/>
    </source>
</evidence>
<dbReference type="PROSITE" id="PS00108">
    <property type="entry name" value="PROTEIN_KINASE_ST"/>
    <property type="match status" value="1"/>
</dbReference>
<evidence type="ECO:0000313" key="9">
    <source>
        <dbReference type="Proteomes" id="UP000572635"/>
    </source>
</evidence>
<dbReference type="EMBL" id="JACHDB010000002">
    <property type="protein sequence ID" value="MBB5435902.1"/>
    <property type="molecule type" value="Genomic_DNA"/>
</dbReference>
<dbReference type="CDD" id="cd14014">
    <property type="entry name" value="STKc_PknB_like"/>
    <property type="match status" value="1"/>
</dbReference>
<dbReference type="PROSITE" id="PS00107">
    <property type="entry name" value="PROTEIN_KINASE_ATP"/>
    <property type="match status" value="1"/>
</dbReference>
<dbReference type="Gene3D" id="1.10.510.10">
    <property type="entry name" value="Transferase(Phosphotransferase) domain 1"/>
    <property type="match status" value="1"/>
</dbReference>
<reference evidence="8 9" key="1">
    <citation type="submission" date="2020-08" db="EMBL/GenBank/DDBJ databases">
        <title>Sequencing the genomes of 1000 actinobacteria strains.</title>
        <authorList>
            <person name="Klenk H.-P."/>
        </authorList>
    </citation>
    <scope>NUCLEOTIDE SEQUENCE [LARGE SCALE GENOMIC DNA]</scope>
    <source>
        <strain evidence="8 9">DSM 44551</strain>
    </source>
</reference>
<dbReference type="Gene3D" id="3.30.200.20">
    <property type="entry name" value="Phosphorylase Kinase, domain 1"/>
    <property type="match status" value="1"/>
</dbReference>
<feature type="domain" description="Protein kinase" evidence="7">
    <location>
        <begin position="33"/>
        <end position="281"/>
    </location>
</feature>
<gene>
    <name evidence="8" type="ORF">HDA36_006050</name>
</gene>
<dbReference type="InterPro" id="IPR011009">
    <property type="entry name" value="Kinase-like_dom_sf"/>
</dbReference>
<keyword evidence="2 5" id="KW-0547">Nucleotide-binding</keyword>
<dbReference type="GO" id="GO:0005524">
    <property type="term" value="F:ATP binding"/>
    <property type="evidence" value="ECO:0007669"/>
    <property type="project" value="UniProtKB-UniRule"/>
</dbReference>
<evidence type="ECO:0000256" key="5">
    <source>
        <dbReference type="PROSITE-ProRule" id="PRU10141"/>
    </source>
</evidence>
<keyword evidence="4 5" id="KW-0067">ATP-binding</keyword>
<dbReference type="PANTHER" id="PTHR43289:SF34">
    <property type="entry name" value="SERINE_THREONINE-PROTEIN KINASE YBDM-RELATED"/>
    <property type="match status" value="1"/>
</dbReference>
<evidence type="ECO:0000256" key="4">
    <source>
        <dbReference type="ARBA" id="ARBA00022840"/>
    </source>
</evidence>
<dbReference type="GO" id="GO:0004674">
    <property type="term" value="F:protein serine/threonine kinase activity"/>
    <property type="evidence" value="ECO:0007669"/>
    <property type="project" value="TreeGrafter"/>
</dbReference>
<dbReference type="Pfam" id="PF00069">
    <property type="entry name" value="Pkinase"/>
    <property type="match status" value="1"/>
</dbReference>
<feature type="compositionally biased region" description="Pro residues" evidence="6">
    <location>
        <begin position="1"/>
        <end position="15"/>
    </location>
</feature>
<evidence type="ECO:0000256" key="6">
    <source>
        <dbReference type="SAM" id="MobiDB-lite"/>
    </source>
</evidence>
<evidence type="ECO:0000256" key="3">
    <source>
        <dbReference type="ARBA" id="ARBA00022777"/>
    </source>
</evidence>
<keyword evidence="1" id="KW-0808">Transferase</keyword>
<feature type="binding site" evidence="5">
    <location>
        <position position="61"/>
    </location>
    <ligand>
        <name>ATP</name>
        <dbReference type="ChEBI" id="CHEBI:30616"/>
    </ligand>
</feature>
<dbReference type="Proteomes" id="UP000572635">
    <property type="component" value="Unassembled WGS sequence"/>
</dbReference>
<sequence>MPPDAGGPGAEPRPLPTGFSPLEEADPRTIGPFRVVGRIGAGGMGAVYGALDGADRHVAVKVVHPRHADDPAFREQFAREAELLARVDAECAPAFYGADPHAETPWMATEFVPGRTLSGHVRERGVLGGRALLSFAAGTAEALAAIHAAGIVHRDVKPANVILAPGGPKVLDFGIARAADDRTPEEGVYGTPGWVAPERLAGEPETPGADVFAWGGLVVYAATGRGPFGTGDAAELVQRTRTAEPDLDGVPDELLPVVFRALSRDPADRPGAAEALAEVLALTGADAARGGGERERLRGLLRAAWTGFEAVRGAGPWIAAAGSAAALTGAAAVAGAGAAATGAAATGVAPAGAAGAAGGAASAGALGGTAAGAGTVAGVSKATAAIVATASVAAIGAGGWVAGRLYTGEPILPLGAEASEEPGEPEGERVEYRGMSLPLPEGWAADTVEEEFGVLSTPGERVTEEWLVLYPEGQEGCAGVEWSWTEVSTGCEHVKVLGPGGIAYGSGGYAPLDGSDLSYSYNPSSNPSPCPEGVPVHDEGDEGYRGPQDWDEEARDLGGEEAVHAEGSALCFPMDGGAQGGSDFRYHVQRMWLVEEREILIVDDYGLEALDGALEGVEWEGEAGGGRQTVEYRTMTLEVPGDWQVVEGEARYSPFGGDPVTDEWVLLGTDPDEPCGAGAEPGAADCPHVLLLGPGAIATGNENGPLDESLPYHPSTGVVECPARAEDAGAPPEQAESLAPIGSLMAYHRTWTIDCLDAGAGGPSSYRQRYWLLPESEILVVDEYGTGQLARILRAADA</sequence>
<accession>A0A7W8QSQ9</accession>
<proteinExistence type="predicted"/>
<keyword evidence="3" id="KW-0418">Kinase</keyword>
<name>A0A7W8QSQ9_9ACTN</name>
<feature type="region of interest" description="Disordered" evidence="6">
    <location>
        <begin position="521"/>
        <end position="552"/>
    </location>
</feature>
<dbReference type="RefSeq" id="WP_184399079.1">
    <property type="nucleotide sequence ID" value="NZ_JACHDB010000002.1"/>
</dbReference>
<organism evidence="8 9">
    <name type="scientific">Nocardiopsis composta</name>
    <dbReference type="NCBI Taxonomy" id="157465"/>
    <lineage>
        <taxon>Bacteria</taxon>
        <taxon>Bacillati</taxon>
        <taxon>Actinomycetota</taxon>
        <taxon>Actinomycetes</taxon>
        <taxon>Streptosporangiales</taxon>
        <taxon>Nocardiopsidaceae</taxon>
        <taxon>Nocardiopsis</taxon>
    </lineage>
</organism>
<dbReference type="InterPro" id="IPR000719">
    <property type="entry name" value="Prot_kinase_dom"/>
</dbReference>
<dbReference type="SMART" id="SM00220">
    <property type="entry name" value="S_TKc"/>
    <property type="match status" value="1"/>
</dbReference>
<dbReference type="InterPro" id="IPR008271">
    <property type="entry name" value="Ser/Thr_kinase_AS"/>
</dbReference>
<dbReference type="InterPro" id="IPR017441">
    <property type="entry name" value="Protein_kinase_ATP_BS"/>
</dbReference>
<dbReference type="AlphaFoldDB" id="A0A7W8QSQ9"/>